<dbReference type="AlphaFoldDB" id="A0A7S1USX8"/>
<accession>A0A7S1USX8</accession>
<dbReference type="EMBL" id="HBGK01012644">
    <property type="protein sequence ID" value="CAD9277657.1"/>
    <property type="molecule type" value="Transcribed_RNA"/>
</dbReference>
<organism evidence="1">
    <name type="scientific">Grammatophora oceanica</name>
    <dbReference type="NCBI Taxonomy" id="210454"/>
    <lineage>
        <taxon>Eukaryota</taxon>
        <taxon>Sar</taxon>
        <taxon>Stramenopiles</taxon>
        <taxon>Ochrophyta</taxon>
        <taxon>Bacillariophyta</taxon>
        <taxon>Fragilariophyceae</taxon>
        <taxon>Fragilariophycidae</taxon>
        <taxon>Rhabdonematales</taxon>
        <taxon>Grammatophoraceae</taxon>
        <taxon>Grammatophora</taxon>
    </lineage>
</organism>
<proteinExistence type="predicted"/>
<name>A0A7S1USX8_9STRA</name>
<sequence>MKEALTGRPLLVQLEYGFARCRLVWLSLLGAVPGGLLDHLAVLKFASRRVCARPVRASWKQPAVLAGTMCAVCNEGSRLMGNCSQLLERDGWPVVVTVMAHCSSVGVE</sequence>
<evidence type="ECO:0000313" key="1">
    <source>
        <dbReference type="EMBL" id="CAD9277657.1"/>
    </source>
</evidence>
<gene>
    <name evidence="1" type="ORF">GOCE00092_LOCUS6566</name>
</gene>
<protein>
    <submittedName>
        <fullName evidence="1">Uncharacterized protein</fullName>
    </submittedName>
</protein>
<reference evidence="1" key="1">
    <citation type="submission" date="2021-01" db="EMBL/GenBank/DDBJ databases">
        <authorList>
            <person name="Corre E."/>
            <person name="Pelletier E."/>
            <person name="Niang G."/>
            <person name="Scheremetjew M."/>
            <person name="Finn R."/>
            <person name="Kale V."/>
            <person name="Holt S."/>
            <person name="Cochrane G."/>
            <person name="Meng A."/>
            <person name="Brown T."/>
            <person name="Cohen L."/>
        </authorList>
    </citation>
    <scope>NUCLEOTIDE SEQUENCE</scope>
    <source>
        <strain evidence="1">CCMP 410</strain>
    </source>
</reference>